<dbReference type="Proteomes" id="UP001175226">
    <property type="component" value="Unassembled WGS sequence"/>
</dbReference>
<name>A0AA39JNH8_9AGAR</name>
<dbReference type="EMBL" id="JAUEPT010000015">
    <property type="protein sequence ID" value="KAK0445883.1"/>
    <property type="molecule type" value="Genomic_DNA"/>
</dbReference>
<gene>
    <name evidence="1" type="ORF">EV421DRAFT_1795358</name>
</gene>
<comment type="caution">
    <text evidence="1">The sequence shown here is derived from an EMBL/GenBank/DDBJ whole genome shotgun (WGS) entry which is preliminary data.</text>
</comment>
<organism evidence="1 2">
    <name type="scientific">Armillaria borealis</name>
    <dbReference type="NCBI Taxonomy" id="47425"/>
    <lineage>
        <taxon>Eukaryota</taxon>
        <taxon>Fungi</taxon>
        <taxon>Dikarya</taxon>
        <taxon>Basidiomycota</taxon>
        <taxon>Agaricomycotina</taxon>
        <taxon>Agaricomycetes</taxon>
        <taxon>Agaricomycetidae</taxon>
        <taxon>Agaricales</taxon>
        <taxon>Marasmiineae</taxon>
        <taxon>Physalacriaceae</taxon>
        <taxon>Armillaria</taxon>
    </lineage>
</organism>
<dbReference type="AlphaFoldDB" id="A0AA39JNH8"/>
<keyword evidence="2" id="KW-1185">Reference proteome</keyword>
<evidence type="ECO:0000313" key="1">
    <source>
        <dbReference type="EMBL" id="KAK0445883.1"/>
    </source>
</evidence>
<reference evidence="1" key="1">
    <citation type="submission" date="2023-06" db="EMBL/GenBank/DDBJ databases">
        <authorList>
            <consortium name="Lawrence Berkeley National Laboratory"/>
            <person name="Ahrendt S."/>
            <person name="Sahu N."/>
            <person name="Indic B."/>
            <person name="Wong-Bajracharya J."/>
            <person name="Merenyi Z."/>
            <person name="Ke H.-M."/>
            <person name="Monk M."/>
            <person name="Kocsube S."/>
            <person name="Drula E."/>
            <person name="Lipzen A."/>
            <person name="Balint B."/>
            <person name="Henrissat B."/>
            <person name="Andreopoulos B."/>
            <person name="Martin F.M."/>
            <person name="Harder C.B."/>
            <person name="Rigling D."/>
            <person name="Ford K.L."/>
            <person name="Foster G.D."/>
            <person name="Pangilinan J."/>
            <person name="Papanicolaou A."/>
            <person name="Barry K."/>
            <person name="LaButti K."/>
            <person name="Viragh M."/>
            <person name="Koriabine M."/>
            <person name="Yan M."/>
            <person name="Riley R."/>
            <person name="Champramary S."/>
            <person name="Plett K.L."/>
            <person name="Tsai I.J."/>
            <person name="Slot J."/>
            <person name="Sipos G."/>
            <person name="Plett J."/>
            <person name="Nagy L.G."/>
            <person name="Grigoriev I.V."/>
        </authorList>
    </citation>
    <scope>NUCLEOTIDE SEQUENCE</scope>
    <source>
        <strain evidence="1">FPL87.14</strain>
    </source>
</reference>
<protein>
    <submittedName>
        <fullName evidence="1">Uncharacterized protein</fullName>
    </submittedName>
</protein>
<sequence>MLWMHGLCNRFVEASGHTSRFLQSRQASTQFVGFANTLTYRWNESVAKSIGEMVWRT</sequence>
<accession>A0AA39JNH8</accession>
<evidence type="ECO:0000313" key="2">
    <source>
        <dbReference type="Proteomes" id="UP001175226"/>
    </source>
</evidence>
<proteinExistence type="predicted"/>